<dbReference type="Pfam" id="PF12697">
    <property type="entry name" value="Abhydrolase_6"/>
    <property type="match status" value="1"/>
</dbReference>
<keyword evidence="4" id="KW-1185">Reference proteome</keyword>
<dbReference type="EMBL" id="AZGZ01000001">
    <property type="protein sequence ID" value="KZZ97949.1"/>
    <property type="molecule type" value="Genomic_DNA"/>
</dbReference>
<dbReference type="VEuPathDB" id="FungiDB:AAP_00210"/>
<dbReference type="InterPro" id="IPR029058">
    <property type="entry name" value="AB_hydrolase_fold"/>
</dbReference>
<evidence type="ECO:0000259" key="2">
    <source>
        <dbReference type="Pfam" id="PF12697"/>
    </source>
</evidence>
<dbReference type="OrthoDB" id="446723at2759"/>
<dbReference type="InterPro" id="IPR000073">
    <property type="entry name" value="AB_hydrolase_1"/>
</dbReference>
<protein>
    <recommendedName>
        <fullName evidence="2">AB hydrolase-1 domain-containing protein</fullName>
    </recommendedName>
</protein>
<evidence type="ECO:0000313" key="3">
    <source>
        <dbReference type="EMBL" id="KZZ97949.1"/>
    </source>
</evidence>
<keyword evidence="1" id="KW-1133">Transmembrane helix</keyword>
<dbReference type="PANTHER" id="PTHR12277">
    <property type="entry name" value="ALPHA/BETA HYDROLASE DOMAIN-CONTAINING PROTEIN"/>
    <property type="match status" value="1"/>
</dbReference>
<feature type="domain" description="AB hydrolase-1" evidence="2">
    <location>
        <begin position="129"/>
        <end position="311"/>
    </location>
</feature>
<dbReference type="PANTHER" id="PTHR12277:SF81">
    <property type="entry name" value="PROTEIN ABHD13"/>
    <property type="match status" value="1"/>
</dbReference>
<evidence type="ECO:0000256" key="1">
    <source>
        <dbReference type="SAM" id="Phobius"/>
    </source>
</evidence>
<dbReference type="SUPFAM" id="SSF53474">
    <property type="entry name" value="alpha/beta-Hydrolases"/>
    <property type="match status" value="1"/>
</dbReference>
<reference evidence="3 4" key="1">
    <citation type="journal article" date="2016" name="Genome Biol. Evol.">
        <title>Divergent and convergent evolution of fungal pathogenicity.</title>
        <authorList>
            <person name="Shang Y."/>
            <person name="Xiao G."/>
            <person name="Zheng P."/>
            <person name="Cen K."/>
            <person name="Zhan S."/>
            <person name="Wang C."/>
        </authorList>
    </citation>
    <scope>NUCLEOTIDE SEQUENCE [LARGE SCALE GENOMIC DNA]</scope>
    <source>
        <strain evidence="3 4">ARSEF 7405</strain>
    </source>
</reference>
<organism evidence="3 4">
    <name type="scientific">Ascosphaera apis ARSEF 7405</name>
    <dbReference type="NCBI Taxonomy" id="392613"/>
    <lineage>
        <taxon>Eukaryota</taxon>
        <taxon>Fungi</taxon>
        <taxon>Dikarya</taxon>
        <taxon>Ascomycota</taxon>
        <taxon>Pezizomycotina</taxon>
        <taxon>Eurotiomycetes</taxon>
        <taxon>Eurotiomycetidae</taxon>
        <taxon>Onygenales</taxon>
        <taxon>Ascosphaeraceae</taxon>
        <taxon>Ascosphaera</taxon>
    </lineage>
</organism>
<dbReference type="AlphaFoldDB" id="A0A168DNU0"/>
<evidence type="ECO:0000313" key="4">
    <source>
        <dbReference type="Proteomes" id="UP000242877"/>
    </source>
</evidence>
<dbReference type="Gene3D" id="3.40.50.1820">
    <property type="entry name" value="alpha/beta hydrolase"/>
    <property type="match status" value="1"/>
</dbReference>
<comment type="caution">
    <text evidence="3">The sequence shown here is derived from an EMBL/GenBank/DDBJ whole genome shotgun (WGS) entry which is preliminary data.</text>
</comment>
<proteinExistence type="predicted"/>
<keyword evidence="1" id="KW-0472">Membrane</keyword>
<sequence length="444" mass="48895">MVAFHSIYKKAYYPLVFFGALYVTAVYLATYPAVNRALLYMNWLNPTYFQDVNDVEKFGFLSHQVQPFNLHTPDNETLYAWHILPAHLAHKHETLLKQTGTWGPAPDFTATGAFKILADDPNARVVVNLHGNAVHIASGWRPATYTSFLAASTPSHPVHVIAFDYRGFGLSTGSPTEDGLITDAETVIRYLTSGPLKIPRERIAVVGHSLGTAVAAGVVERMTLGQGDADTQKHEGSKELANPAFAGVVLFAGFSDLESLIETYSLFGIFPPFLSPLIQYPRAQRYVLRKLADKWPTAERMGRLTGALPLPSSSSSSPADASVELPPLHLQILHAKNDAEIWWGNGFRIFSTATNVTAVDEKHDEMKVVEGTKEGFGTVVRDERSGDGKVRSIVWEKAGVKGAARQRKTRVRWERVRYGGHNGITAHQIATMAIVRVFEGEEGI</sequence>
<dbReference type="Proteomes" id="UP000242877">
    <property type="component" value="Unassembled WGS sequence"/>
</dbReference>
<name>A0A168DNU0_9EURO</name>
<accession>A0A168DNU0</accession>
<gene>
    <name evidence="3" type="ORF">AAP_00210</name>
</gene>
<feature type="transmembrane region" description="Helical" evidence="1">
    <location>
        <begin position="12"/>
        <end position="34"/>
    </location>
</feature>
<keyword evidence="1" id="KW-0812">Transmembrane</keyword>